<reference evidence="1 2" key="1">
    <citation type="journal article" date="2021" name="Hortic Res">
        <title>High-quality reference genome and annotation aids understanding of berry development for evergreen blueberry (Vaccinium darrowii).</title>
        <authorList>
            <person name="Yu J."/>
            <person name="Hulse-Kemp A.M."/>
            <person name="Babiker E."/>
            <person name="Staton M."/>
        </authorList>
    </citation>
    <scope>NUCLEOTIDE SEQUENCE [LARGE SCALE GENOMIC DNA]</scope>
    <source>
        <strain evidence="2">cv. NJ 8807/NJ 8810</strain>
        <tissue evidence="1">Young leaf</tissue>
    </source>
</reference>
<evidence type="ECO:0000313" key="2">
    <source>
        <dbReference type="Proteomes" id="UP000828048"/>
    </source>
</evidence>
<dbReference type="EMBL" id="CM037152">
    <property type="protein sequence ID" value="KAH7835471.1"/>
    <property type="molecule type" value="Genomic_DNA"/>
</dbReference>
<protein>
    <submittedName>
        <fullName evidence="1">Uncharacterized protein</fullName>
    </submittedName>
</protein>
<comment type="caution">
    <text evidence="1">The sequence shown here is derived from an EMBL/GenBank/DDBJ whole genome shotgun (WGS) entry which is preliminary data.</text>
</comment>
<name>A0ACB7X3Y5_9ERIC</name>
<sequence>MKGRKTRPQKRVIDLESEEGLHPVANNNHGLGIVRSFRDVPPAHYYLKINSFSFLVNNEVENYESGVFEVGGYKWKLSLHPTGNKKRNVTDHISLYLGLEDTKTLPPGWEVNVSFKLFAFDHIRDRYLTIQEGEIQRFHLMKTQRGHKWNLLFYTNGCSTTRGKSVSLYLNLADCGSLPDGRKMYVEFKLRMKNQANGDWHEFAGKRWYCASSLGWGFSKFMALSDFSNSSKGFLMNDAVVIEAQITQIFAPQDI</sequence>
<gene>
    <name evidence="1" type="ORF">Vadar_026405</name>
</gene>
<proteinExistence type="predicted"/>
<organism evidence="1 2">
    <name type="scientific">Vaccinium darrowii</name>
    <dbReference type="NCBI Taxonomy" id="229202"/>
    <lineage>
        <taxon>Eukaryota</taxon>
        <taxon>Viridiplantae</taxon>
        <taxon>Streptophyta</taxon>
        <taxon>Embryophyta</taxon>
        <taxon>Tracheophyta</taxon>
        <taxon>Spermatophyta</taxon>
        <taxon>Magnoliopsida</taxon>
        <taxon>eudicotyledons</taxon>
        <taxon>Gunneridae</taxon>
        <taxon>Pentapetalae</taxon>
        <taxon>asterids</taxon>
        <taxon>Ericales</taxon>
        <taxon>Ericaceae</taxon>
        <taxon>Vaccinioideae</taxon>
        <taxon>Vaccinieae</taxon>
        <taxon>Vaccinium</taxon>
    </lineage>
</organism>
<dbReference type="Proteomes" id="UP000828048">
    <property type="component" value="Chromosome 2"/>
</dbReference>
<evidence type="ECO:0000313" key="1">
    <source>
        <dbReference type="EMBL" id="KAH7835471.1"/>
    </source>
</evidence>
<keyword evidence="2" id="KW-1185">Reference proteome</keyword>
<accession>A0ACB7X3Y5</accession>